<dbReference type="GO" id="GO:0050661">
    <property type="term" value="F:NADP binding"/>
    <property type="evidence" value="ECO:0007669"/>
    <property type="project" value="InterPro"/>
</dbReference>
<dbReference type="InterPro" id="IPR008927">
    <property type="entry name" value="6-PGluconate_DH-like_C_sf"/>
</dbReference>
<dbReference type="GO" id="GO:0051287">
    <property type="term" value="F:NAD binding"/>
    <property type="evidence" value="ECO:0007669"/>
    <property type="project" value="InterPro"/>
</dbReference>
<dbReference type="PIRSF" id="PIRSF000103">
    <property type="entry name" value="HIBADH"/>
    <property type="match status" value="1"/>
</dbReference>
<keyword evidence="2" id="KW-0560">Oxidoreductase</keyword>
<dbReference type="Gene3D" id="3.40.50.720">
    <property type="entry name" value="NAD(P)-binding Rossmann-like Domain"/>
    <property type="match status" value="1"/>
</dbReference>
<evidence type="ECO:0000256" key="4">
    <source>
        <dbReference type="PIRSR" id="PIRSR000103-1"/>
    </source>
</evidence>
<dbReference type="InterPro" id="IPR036291">
    <property type="entry name" value="NAD(P)-bd_dom_sf"/>
</dbReference>
<dbReference type="RefSeq" id="WP_184608405.1">
    <property type="nucleotide sequence ID" value="NZ_BOOS01000035.1"/>
</dbReference>
<dbReference type="InterPro" id="IPR013328">
    <property type="entry name" value="6PGD_dom2"/>
</dbReference>
<keyword evidence="8" id="KW-1185">Reference proteome</keyword>
<dbReference type="Pfam" id="PF03446">
    <property type="entry name" value="NAD_binding_2"/>
    <property type="match status" value="1"/>
</dbReference>
<dbReference type="AlphaFoldDB" id="A0A7W8Z0C9"/>
<gene>
    <name evidence="7" type="ORF">BJ981_000838</name>
</gene>
<evidence type="ECO:0000259" key="5">
    <source>
        <dbReference type="Pfam" id="PF03446"/>
    </source>
</evidence>
<comment type="caution">
    <text evidence="7">The sequence shown here is derived from an EMBL/GenBank/DDBJ whole genome shotgun (WGS) entry which is preliminary data.</text>
</comment>
<protein>
    <submittedName>
        <fullName evidence="7">3-hydroxyisobutyrate dehydrogenase-like beta-hydroxyacid dehydrogenase</fullName>
    </submittedName>
</protein>
<evidence type="ECO:0000313" key="8">
    <source>
        <dbReference type="Proteomes" id="UP000588112"/>
    </source>
</evidence>
<sequence length="325" mass="34169">MGASNGMPHRADDTRGTRPRSLSDIRVGWIGLGRMGAPMAARLLDSGVDLAVYNRTTAKADPLVERGATRLGSVAEAGECEVVFSMVLDDAVLGELHDPRTGLFSRSDGRRIAVWIDGSTVSAQAAERAADAARAAGVAYVSAPVSGNPAVVEAGNAVFVLSGDEAGLDLAEDLTRRIGRQVFRAGAGAEANVIKLCVNAVLAVTMQALAEVAVLADKAGVSRAALMTFLNESAIGSPFTRYKTDNLVALRFPPTFTPEGQRKDIRLALDLARRTETPMPVLNTTETAYSRLISGGLGEGRDFAALVLAVARDAGHALEPEEDRE</sequence>
<dbReference type="InterPro" id="IPR051265">
    <property type="entry name" value="HIBADH-related_NP60_sf"/>
</dbReference>
<feature type="domain" description="6-phosphogluconate dehydrogenase NADP-binding" evidence="5">
    <location>
        <begin position="26"/>
        <end position="184"/>
    </location>
</feature>
<evidence type="ECO:0000256" key="1">
    <source>
        <dbReference type="ARBA" id="ARBA00009080"/>
    </source>
</evidence>
<dbReference type="SUPFAM" id="SSF51735">
    <property type="entry name" value="NAD(P)-binding Rossmann-fold domains"/>
    <property type="match status" value="1"/>
</dbReference>
<evidence type="ECO:0000256" key="2">
    <source>
        <dbReference type="ARBA" id="ARBA00023002"/>
    </source>
</evidence>
<keyword evidence="3" id="KW-0520">NAD</keyword>
<dbReference type="InterPro" id="IPR015815">
    <property type="entry name" value="HIBADH-related"/>
</dbReference>
<evidence type="ECO:0000259" key="6">
    <source>
        <dbReference type="Pfam" id="PF14833"/>
    </source>
</evidence>
<comment type="similarity">
    <text evidence="1">Belongs to the HIBADH-related family.</text>
</comment>
<proteinExistence type="inferred from homology"/>
<dbReference type="SUPFAM" id="SSF48179">
    <property type="entry name" value="6-phosphogluconate dehydrogenase C-terminal domain-like"/>
    <property type="match status" value="1"/>
</dbReference>
<dbReference type="InterPro" id="IPR006115">
    <property type="entry name" value="6PGDH_NADP-bd"/>
</dbReference>
<dbReference type="Pfam" id="PF14833">
    <property type="entry name" value="NAD_binding_11"/>
    <property type="match status" value="1"/>
</dbReference>
<accession>A0A7W8Z0C9</accession>
<evidence type="ECO:0000256" key="3">
    <source>
        <dbReference type="ARBA" id="ARBA00023027"/>
    </source>
</evidence>
<dbReference type="Gene3D" id="1.10.1040.10">
    <property type="entry name" value="N-(1-d-carboxylethyl)-l-norvaline Dehydrogenase, domain 2"/>
    <property type="match status" value="1"/>
</dbReference>
<feature type="active site" evidence="4">
    <location>
        <position position="195"/>
    </location>
</feature>
<organism evidence="7 8">
    <name type="scientific">Sphaerisporangium krabiense</name>
    <dbReference type="NCBI Taxonomy" id="763782"/>
    <lineage>
        <taxon>Bacteria</taxon>
        <taxon>Bacillati</taxon>
        <taxon>Actinomycetota</taxon>
        <taxon>Actinomycetes</taxon>
        <taxon>Streptosporangiales</taxon>
        <taxon>Streptosporangiaceae</taxon>
        <taxon>Sphaerisporangium</taxon>
    </lineage>
</organism>
<dbReference type="Proteomes" id="UP000588112">
    <property type="component" value="Unassembled WGS sequence"/>
</dbReference>
<dbReference type="EMBL" id="JACHBR010000001">
    <property type="protein sequence ID" value="MBB5625139.1"/>
    <property type="molecule type" value="Genomic_DNA"/>
</dbReference>
<feature type="domain" description="3-hydroxyisobutyrate dehydrogenase-like NAD-binding" evidence="6">
    <location>
        <begin position="191"/>
        <end position="307"/>
    </location>
</feature>
<dbReference type="InterPro" id="IPR029154">
    <property type="entry name" value="HIBADH-like_NADP-bd"/>
</dbReference>
<reference evidence="7 8" key="1">
    <citation type="submission" date="2020-08" db="EMBL/GenBank/DDBJ databases">
        <title>Sequencing the genomes of 1000 actinobacteria strains.</title>
        <authorList>
            <person name="Klenk H.-P."/>
        </authorList>
    </citation>
    <scope>NUCLEOTIDE SEQUENCE [LARGE SCALE GENOMIC DNA]</scope>
    <source>
        <strain evidence="7 8">DSM 45790</strain>
    </source>
</reference>
<evidence type="ECO:0000313" key="7">
    <source>
        <dbReference type="EMBL" id="MBB5625139.1"/>
    </source>
</evidence>
<dbReference type="PANTHER" id="PTHR43580:SF2">
    <property type="entry name" value="CYTOKINE-LIKE NUCLEAR FACTOR N-PAC"/>
    <property type="match status" value="1"/>
</dbReference>
<dbReference type="PANTHER" id="PTHR43580">
    <property type="entry name" value="OXIDOREDUCTASE GLYR1-RELATED"/>
    <property type="match status" value="1"/>
</dbReference>
<name>A0A7W8Z0C9_9ACTN</name>
<dbReference type="GO" id="GO:0016491">
    <property type="term" value="F:oxidoreductase activity"/>
    <property type="evidence" value="ECO:0007669"/>
    <property type="project" value="UniProtKB-KW"/>
</dbReference>